<dbReference type="Proteomes" id="UP000261284">
    <property type="component" value="Unassembled WGS sequence"/>
</dbReference>
<name>A0A3E1NGG2_9BACT</name>
<feature type="domain" description="Helicase ATP-binding" evidence="11">
    <location>
        <begin position="269"/>
        <end position="449"/>
    </location>
</feature>
<dbReference type="NCBIfam" id="TIGR00614">
    <property type="entry name" value="recQ_fam"/>
    <property type="match status" value="1"/>
</dbReference>
<dbReference type="InterPro" id="IPR001650">
    <property type="entry name" value="Helicase_C-like"/>
</dbReference>
<dbReference type="PROSITE" id="PS51198">
    <property type="entry name" value="UVRD_HELICASE_ATP_BIND"/>
    <property type="match status" value="1"/>
</dbReference>
<organism evidence="14 15">
    <name type="scientific">Deminuibacter soli</name>
    <dbReference type="NCBI Taxonomy" id="2291815"/>
    <lineage>
        <taxon>Bacteria</taxon>
        <taxon>Pseudomonadati</taxon>
        <taxon>Bacteroidota</taxon>
        <taxon>Chitinophagia</taxon>
        <taxon>Chitinophagales</taxon>
        <taxon>Chitinophagaceae</taxon>
        <taxon>Deminuibacter</taxon>
    </lineage>
</organism>
<dbReference type="InterPro" id="IPR036397">
    <property type="entry name" value="RNaseH_sf"/>
</dbReference>
<proteinExistence type="inferred from homology"/>
<keyword evidence="4 10" id="KW-0347">Helicase</keyword>
<dbReference type="SUPFAM" id="SSF52540">
    <property type="entry name" value="P-loop containing nucleoside triphosphate hydrolases"/>
    <property type="match status" value="2"/>
</dbReference>
<dbReference type="EMBL" id="QTJU01000006">
    <property type="protein sequence ID" value="RFM27039.1"/>
    <property type="molecule type" value="Genomic_DNA"/>
</dbReference>
<dbReference type="Pfam" id="PF13361">
    <property type="entry name" value="UvrD_C"/>
    <property type="match status" value="1"/>
</dbReference>
<accession>A0A3E1NGG2</accession>
<comment type="similarity">
    <text evidence="1">Belongs to the helicase family. RecQ subfamily.</text>
</comment>
<keyword evidence="5 10" id="KW-0067">ATP-binding</keyword>
<dbReference type="PANTHER" id="PTHR13710:SF105">
    <property type="entry name" value="ATP-DEPENDENT DNA HELICASE Q1"/>
    <property type="match status" value="1"/>
</dbReference>
<dbReference type="CDD" id="cd17932">
    <property type="entry name" value="DEXQc_UvrD"/>
    <property type="match status" value="1"/>
</dbReference>
<evidence type="ECO:0000256" key="7">
    <source>
        <dbReference type="ARBA" id="ARBA00023235"/>
    </source>
</evidence>
<dbReference type="InterPro" id="IPR012337">
    <property type="entry name" value="RNaseH-like_sf"/>
</dbReference>
<dbReference type="GO" id="GO:0005524">
    <property type="term" value="F:ATP binding"/>
    <property type="evidence" value="ECO:0007669"/>
    <property type="project" value="UniProtKB-UniRule"/>
</dbReference>
<dbReference type="GO" id="GO:0043138">
    <property type="term" value="F:3'-5' DNA helicase activity"/>
    <property type="evidence" value="ECO:0007669"/>
    <property type="project" value="UniProtKB-EC"/>
</dbReference>
<keyword evidence="2 10" id="KW-0547">Nucleotide-binding</keyword>
<keyword evidence="7" id="KW-0413">Isomerase</keyword>
<dbReference type="OrthoDB" id="9763310at2"/>
<dbReference type="Pfam" id="PF00271">
    <property type="entry name" value="Helicase_C"/>
    <property type="match status" value="1"/>
</dbReference>
<dbReference type="PANTHER" id="PTHR13710">
    <property type="entry name" value="DNA HELICASE RECQ FAMILY MEMBER"/>
    <property type="match status" value="1"/>
</dbReference>
<keyword evidence="3 10" id="KW-0378">Hydrolase</keyword>
<gene>
    <name evidence="14" type="ORF">DXN05_16345</name>
</gene>
<evidence type="ECO:0000256" key="10">
    <source>
        <dbReference type="PROSITE-ProRule" id="PRU00560"/>
    </source>
</evidence>
<evidence type="ECO:0000313" key="14">
    <source>
        <dbReference type="EMBL" id="RFM27039.1"/>
    </source>
</evidence>
<dbReference type="GO" id="GO:0043590">
    <property type="term" value="C:bacterial nucleoid"/>
    <property type="evidence" value="ECO:0007669"/>
    <property type="project" value="TreeGrafter"/>
</dbReference>
<dbReference type="PROSITE" id="PS51194">
    <property type="entry name" value="HELICASE_CTER"/>
    <property type="match status" value="1"/>
</dbReference>
<evidence type="ECO:0000256" key="6">
    <source>
        <dbReference type="ARBA" id="ARBA00023125"/>
    </source>
</evidence>
<evidence type="ECO:0000259" key="13">
    <source>
        <dbReference type="PROSITE" id="PS51198"/>
    </source>
</evidence>
<dbReference type="InterPro" id="IPR014017">
    <property type="entry name" value="DNA_helicase_UvrD-like_C"/>
</dbReference>
<evidence type="ECO:0000259" key="11">
    <source>
        <dbReference type="PROSITE" id="PS51192"/>
    </source>
</evidence>
<dbReference type="EC" id="5.6.2.4" evidence="9"/>
<reference evidence="14 15" key="1">
    <citation type="submission" date="2018-08" db="EMBL/GenBank/DDBJ databases">
        <title>Chitinophagaceae sp. K23C18032701, a novel bacterium isolated from forest soil.</title>
        <authorList>
            <person name="Wang C."/>
        </authorList>
    </citation>
    <scope>NUCLEOTIDE SEQUENCE [LARGE SCALE GENOMIC DNA]</scope>
    <source>
        <strain evidence="14 15">K23C18032701</strain>
    </source>
</reference>
<evidence type="ECO:0000259" key="12">
    <source>
        <dbReference type="PROSITE" id="PS51194"/>
    </source>
</evidence>
<dbReference type="InterPro" id="IPR002464">
    <property type="entry name" value="DNA/RNA_helicase_DEAH_CS"/>
</dbReference>
<dbReference type="Pfam" id="PF13245">
    <property type="entry name" value="AAA_19"/>
    <property type="match status" value="1"/>
</dbReference>
<protein>
    <recommendedName>
        <fullName evidence="9">DNA 3'-5' helicase</fullName>
        <ecNumber evidence="9">5.6.2.4</ecNumber>
    </recommendedName>
</protein>
<comment type="caution">
    <text evidence="14">The sequence shown here is derived from an EMBL/GenBank/DDBJ whole genome shotgun (WGS) entry which is preliminary data.</text>
</comment>
<dbReference type="InterPro" id="IPR014001">
    <property type="entry name" value="Helicase_ATP-bd"/>
</dbReference>
<dbReference type="InterPro" id="IPR004589">
    <property type="entry name" value="DNA_helicase_ATP-dep_RecQ"/>
</dbReference>
<evidence type="ECO:0000256" key="2">
    <source>
        <dbReference type="ARBA" id="ARBA00022741"/>
    </source>
</evidence>
<dbReference type="PROSITE" id="PS51192">
    <property type="entry name" value="HELICASE_ATP_BIND_1"/>
    <property type="match status" value="1"/>
</dbReference>
<evidence type="ECO:0000256" key="5">
    <source>
        <dbReference type="ARBA" id="ARBA00022840"/>
    </source>
</evidence>
<dbReference type="SUPFAM" id="SSF53098">
    <property type="entry name" value="Ribonuclease H-like"/>
    <property type="match status" value="1"/>
</dbReference>
<evidence type="ECO:0000256" key="3">
    <source>
        <dbReference type="ARBA" id="ARBA00022801"/>
    </source>
</evidence>
<sequence length="1593" mass="181549">MKSIAFIDLEVDFNTKKVLDAGAVKEQENVFHSRSLHALAAFLQTADFICGHNIFHHDFHYLGEVAAVIDANNIIDTLYLSPLLFPLRPYHKLLKDEKLQSDELNNPVADAKKARELFWDEVTAFKEYDETMKQVLYCLLHQQKAFQAFFRFVDYTCSDNDVEQLIRDKFRMFVCENADLSKMIREAPVELAYCLSLIHVQSRYSIAPRWVSKNYPAVETIMYQLRNRACLPGCIYCNGALDVHKALKRFFDYDAYRTYADEPLQEASVKAAVDGKSILAIFPTGGGKSLTFQVPALLCGETVKGLTVVISPLQSLMKDQVDNLLASGITEAVTINGLINPLEREQAIARVEDGSVSILYISPESLRLKTIERLLLGRKISRFVIDEAHCFSSWGHDFRVDYLYIADFIKMLQQKKNIAESIPVSCFTATAKPNVIADIKTYFKEKLSIEFTVFHSSVSRTNLQYHVWEKKDDDEKYLAARELILANNCPTIVYVSRTKKALDIAKRLFEDGIEARAFHGKMDTSEKVANQNDFKLGALAVIVATSAFGMGVDKKDVKLVIHYDISDSLENYVQEAGRAGRDESITANCFILFNEEDLNKHFILLNQTRLSMSEIQQVWSAVKAVTTYRLAFSNSPLEIARKAGWKEDVVDIETRVLNAIAALEDAGYVKRGQNMPRVFANGILTKTAREAIDRITLSERFNEKQKEQAARIIRSLFSSKRRNRNSEDEAEARIDYISDHMGIPKEEVINIVNLLREEKILADTKDLNAFIGKNGISETLVKTFRAIEQFLLTIFSEEKRVYHFKKLNEEAKKRDVANVTPARLKTIIYLWEISKLIKREHRGDARLQATVALTEPVSQLKAKLEKRHLLVRFIIGYLQQKVTQQEPVVKDEKATMVEFSVHELKEQYEQQAGIFNDTVIDDVEDALIYLSKIEAISIEGGFLVLYNRMTIERLENDKSRRYKKEDYKKLDQFYNSKIQQIHIVGEYAKRMLTDQETAQRFVDDYFRINYSAFLDKYFKGSRKDEIRLPVTPAKFKQLFGDLSKVQSEIVHDQAGFMLVAAGPGSGKTKVLVHKLASLLLMEEVKYEQLLMLTFSRAAATEFKKKLTALIGGASKYVDIKTFHSYCFDLLGETGRAEQFATVISDAIEKINKGEIEASQIAKTVLVVDEAQDMSAAEYRLISTLQKENPKMRVILVGDDDQNIYEFRGSSSEYMRHFGVENNIVSYELVENYRSKANITAFANAFVQTIQRRIKSQSLIANQKDNGAIRVIRYTDRQLVTPLVNDVLSSDLCGTTAVLTNSNEEALKVVALLCTNGRNAKLIQEGDCINNLGDLIEMRYFTDMLGDDTKKISSGHWEKAKKAFMQRFYNSSQLELCSKIISDFEVTNKQQMYRSDLEIFIRESAIEDFLEPGNDRIIVSTIHKAKGKEFDNVFILLNNIVLDNDEVKRKIYVGITRAKNCLTIHYNGDYFDHIKAENLVCTKDDNVYSEPVEIVIQLGLTGVYLGYFTGIQHLTDGLYSGQVLSVSDVDCFNGNGEAVVRFSKKTMAEIGNQYAHGYELKYAKIGFLVYWENKETNVEYKIVLPELHFSKTGH</sequence>
<evidence type="ECO:0000256" key="4">
    <source>
        <dbReference type="ARBA" id="ARBA00022806"/>
    </source>
</evidence>
<dbReference type="SMART" id="SM00487">
    <property type="entry name" value="DEXDc"/>
    <property type="match status" value="1"/>
</dbReference>
<dbReference type="PROSITE" id="PS00690">
    <property type="entry name" value="DEAH_ATP_HELICASE"/>
    <property type="match status" value="1"/>
</dbReference>
<dbReference type="Gene3D" id="3.40.50.300">
    <property type="entry name" value="P-loop containing nucleotide triphosphate hydrolases"/>
    <property type="match status" value="5"/>
</dbReference>
<dbReference type="GO" id="GO:0030894">
    <property type="term" value="C:replisome"/>
    <property type="evidence" value="ECO:0007669"/>
    <property type="project" value="TreeGrafter"/>
</dbReference>
<evidence type="ECO:0000256" key="9">
    <source>
        <dbReference type="ARBA" id="ARBA00034808"/>
    </source>
</evidence>
<dbReference type="Pfam" id="PF00270">
    <property type="entry name" value="DEAD"/>
    <property type="match status" value="1"/>
</dbReference>
<keyword evidence="15" id="KW-1185">Reference proteome</keyword>
<dbReference type="RefSeq" id="WP_116848346.1">
    <property type="nucleotide sequence ID" value="NZ_QTJU01000006.1"/>
</dbReference>
<dbReference type="SMART" id="SM00490">
    <property type="entry name" value="HELICc"/>
    <property type="match status" value="1"/>
</dbReference>
<evidence type="ECO:0000313" key="15">
    <source>
        <dbReference type="Proteomes" id="UP000261284"/>
    </source>
</evidence>
<dbReference type="GO" id="GO:0006310">
    <property type="term" value="P:DNA recombination"/>
    <property type="evidence" value="ECO:0007669"/>
    <property type="project" value="InterPro"/>
</dbReference>
<dbReference type="GO" id="GO:0003677">
    <property type="term" value="F:DNA binding"/>
    <property type="evidence" value="ECO:0007669"/>
    <property type="project" value="UniProtKB-KW"/>
</dbReference>
<keyword evidence="6" id="KW-0238">DNA-binding</keyword>
<evidence type="ECO:0000256" key="8">
    <source>
        <dbReference type="ARBA" id="ARBA00034617"/>
    </source>
</evidence>
<dbReference type="GO" id="GO:0006281">
    <property type="term" value="P:DNA repair"/>
    <property type="evidence" value="ECO:0007669"/>
    <property type="project" value="TreeGrafter"/>
</dbReference>
<dbReference type="GO" id="GO:0009378">
    <property type="term" value="F:four-way junction helicase activity"/>
    <property type="evidence" value="ECO:0007669"/>
    <property type="project" value="TreeGrafter"/>
</dbReference>
<dbReference type="InterPro" id="IPR014016">
    <property type="entry name" value="UvrD-like_ATP-bd"/>
</dbReference>
<feature type="domain" description="Helicase C-terminal" evidence="12">
    <location>
        <begin position="479"/>
        <end position="626"/>
    </location>
</feature>
<dbReference type="CDD" id="cd17920">
    <property type="entry name" value="DEXHc_RecQ"/>
    <property type="match status" value="1"/>
</dbReference>
<dbReference type="Gene3D" id="3.30.420.10">
    <property type="entry name" value="Ribonuclease H-like superfamily/Ribonuclease H"/>
    <property type="match status" value="1"/>
</dbReference>
<evidence type="ECO:0000256" key="1">
    <source>
        <dbReference type="ARBA" id="ARBA00005446"/>
    </source>
</evidence>
<dbReference type="InterPro" id="IPR027417">
    <property type="entry name" value="P-loop_NTPase"/>
</dbReference>
<comment type="catalytic activity">
    <reaction evidence="8">
        <text>Couples ATP hydrolysis with the unwinding of duplex DNA by translocating in the 3'-5' direction.</text>
        <dbReference type="EC" id="5.6.2.4"/>
    </reaction>
</comment>
<dbReference type="GO" id="GO:0016787">
    <property type="term" value="F:hydrolase activity"/>
    <property type="evidence" value="ECO:0007669"/>
    <property type="project" value="UniProtKB-UniRule"/>
</dbReference>
<feature type="binding site" evidence="10">
    <location>
        <begin position="1061"/>
        <end position="1068"/>
    </location>
    <ligand>
        <name>ATP</name>
        <dbReference type="ChEBI" id="CHEBI:30616"/>
    </ligand>
</feature>
<feature type="domain" description="UvrD-like helicase ATP-binding" evidence="13">
    <location>
        <begin position="1040"/>
        <end position="1395"/>
    </location>
</feature>
<dbReference type="GO" id="GO:0005737">
    <property type="term" value="C:cytoplasm"/>
    <property type="evidence" value="ECO:0007669"/>
    <property type="project" value="TreeGrafter"/>
</dbReference>
<dbReference type="InterPro" id="IPR011545">
    <property type="entry name" value="DEAD/DEAH_box_helicase_dom"/>
</dbReference>